<dbReference type="GO" id="GO:0046872">
    <property type="term" value="F:metal ion binding"/>
    <property type="evidence" value="ECO:0007669"/>
    <property type="project" value="UniProtKB-UniRule"/>
</dbReference>
<feature type="compositionally biased region" description="Basic and acidic residues" evidence="6">
    <location>
        <begin position="178"/>
        <end position="191"/>
    </location>
</feature>
<proteinExistence type="inferred from homology"/>
<dbReference type="GO" id="GO:0016020">
    <property type="term" value="C:membrane"/>
    <property type="evidence" value="ECO:0007669"/>
    <property type="project" value="TreeGrafter"/>
</dbReference>
<feature type="compositionally biased region" description="Low complexity" evidence="6">
    <location>
        <begin position="192"/>
        <end position="209"/>
    </location>
</feature>
<feature type="domain" description="Cytochrome b5 heme-binding" evidence="7">
    <location>
        <begin position="326"/>
        <end position="403"/>
    </location>
</feature>
<dbReference type="EMBL" id="KE124733">
    <property type="protein sequence ID" value="EWC73957.1"/>
    <property type="molecule type" value="Genomic_DNA"/>
</dbReference>
<dbReference type="PANTHER" id="PTHR19359:SF146">
    <property type="entry name" value="B5, PUTATIVE-RELATED"/>
    <property type="match status" value="1"/>
</dbReference>
<keyword evidence="2 5" id="KW-0479">Metal-binding</keyword>
<dbReference type="InterPro" id="IPR018506">
    <property type="entry name" value="Cyt_B5_heme-BS"/>
</dbReference>
<evidence type="ECO:0000256" key="1">
    <source>
        <dbReference type="ARBA" id="ARBA00022617"/>
    </source>
</evidence>
<dbReference type="PROSITE" id="PS50255">
    <property type="entry name" value="CYTOCHROME_B5_2"/>
    <property type="match status" value="1"/>
</dbReference>
<gene>
    <name evidence="8" type="ORF">C923_05376</name>
</gene>
<dbReference type="Gene3D" id="3.10.120.10">
    <property type="entry name" value="Cytochrome b5-like heme/steroid binding domain"/>
    <property type="match status" value="1"/>
</dbReference>
<evidence type="ECO:0000256" key="4">
    <source>
        <dbReference type="ARBA" id="ARBA00038168"/>
    </source>
</evidence>
<dbReference type="PROSITE" id="PS00191">
    <property type="entry name" value="CYTOCHROME_B5_1"/>
    <property type="match status" value="1"/>
</dbReference>
<sequence>MHDIKEEIQVHKKENISFENFELFENVAIIKKELYDEEDMSSNLCKEKINKYIDYNDKDNKNYSIGTLSNISLNVDIENKHHNNYEKYCNACIHCDDVCFSQICNLCIIKRKNLYLKYKKFKKHNLRIREKHFKKIMESNKEMHDNNLNILKYQKNVQNGNEPNMLQNDTLLKEHKYYKDNDSNDNNKDNDNNNNNNNNNNKNNNTFDNNNNNYISHLCNGNDNYLNDSPNHNINNCNTQKEIISNHNNTNDTKFKIIISKEDKYTNTNNNSINNIDLYNNIRLNNNHELTSTLNETNYINYNNNILNEKYEKQKQVLKYNFVKYKEDFTLCEIKRHYKINDCWIIANGYVYDVSTFINHHPGGINSILKKGGGKIDATVDYSFHSKYAQTNFWEPLKIGQVVKCKKEFLEEKIKNQNTPKKRNKCNFM</sequence>
<evidence type="ECO:0000313" key="8">
    <source>
        <dbReference type="EMBL" id="EWC73957.1"/>
    </source>
</evidence>
<dbReference type="OrthoDB" id="434771at2759"/>
<protein>
    <recommendedName>
        <fullName evidence="7">Cytochrome b5 heme-binding domain-containing protein</fullName>
    </recommendedName>
</protein>
<dbReference type="GO" id="GO:0020037">
    <property type="term" value="F:heme binding"/>
    <property type="evidence" value="ECO:0007669"/>
    <property type="project" value="UniProtKB-UniRule"/>
</dbReference>
<feature type="region of interest" description="Disordered" evidence="6">
    <location>
        <begin position="178"/>
        <end position="209"/>
    </location>
</feature>
<evidence type="ECO:0000313" key="9">
    <source>
        <dbReference type="Proteomes" id="UP000030697"/>
    </source>
</evidence>
<evidence type="ECO:0000256" key="5">
    <source>
        <dbReference type="RuleBase" id="RU362121"/>
    </source>
</evidence>
<evidence type="ECO:0000259" key="7">
    <source>
        <dbReference type="PROSITE" id="PS50255"/>
    </source>
</evidence>
<accession>W7J4R5</accession>
<evidence type="ECO:0000256" key="3">
    <source>
        <dbReference type="ARBA" id="ARBA00023004"/>
    </source>
</evidence>
<dbReference type="SUPFAM" id="SSF55856">
    <property type="entry name" value="Cytochrome b5-like heme/steroid binding domain"/>
    <property type="match status" value="1"/>
</dbReference>
<reference evidence="8 9" key="1">
    <citation type="submission" date="2013-02" db="EMBL/GenBank/DDBJ databases">
        <title>The Genome Sequence of Plasmodium falciparum UGT5.1.</title>
        <authorList>
            <consortium name="The Broad Institute Genome Sequencing Platform"/>
            <consortium name="The Broad Institute Genome Sequencing Center for Infectious Disease"/>
            <person name="Neafsey D."/>
            <person name="Cheeseman I."/>
            <person name="Volkman S."/>
            <person name="Adams J."/>
            <person name="Walker B."/>
            <person name="Young S.K."/>
            <person name="Zeng Q."/>
            <person name="Gargeya S."/>
            <person name="Fitzgerald M."/>
            <person name="Haas B."/>
            <person name="Abouelleil A."/>
            <person name="Alvarado L."/>
            <person name="Arachchi H.M."/>
            <person name="Berlin A.M."/>
            <person name="Chapman S.B."/>
            <person name="Dewar J."/>
            <person name="Goldberg J."/>
            <person name="Griggs A."/>
            <person name="Gujja S."/>
            <person name="Hansen M."/>
            <person name="Howarth C."/>
            <person name="Imamovic A."/>
            <person name="Larimer J."/>
            <person name="McCowan C."/>
            <person name="Murphy C."/>
            <person name="Neiman D."/>
            <person name="Pearson M."/>
            <person name="Priest M."/>
            <person name="Roberts A."/>
            <person name="Saif S."/>
            <person name="Shea T."/>
            <person name="Sisk P."/>
            <person name="Sykes S."/>
            <person name="Wortman J."/>
            <person name="Nusbaum C."/>
            <person name="Birren B."/>
        </authorList>
    </citation>
    <scope>NUCLEOTIDE SEQUENCE [LARGE SCALE GENOMIC DNA]</scope>
    <source>
        <strain evidence="8 9">UGT5.1</strain>
    </source>
</reference>
<dbReference type="Proteomes" id="UP000030697">
    <property type="component" value="Unassembled WGS sequence"/>
</dbReference>
<dbReference type="AlphaFoldDB" id="W7J4R5"/>
<dbReference type="InterPro" id="IPR001199">
    <property type="entry name" value="Cyt_B5-like_heme/steroid-bd"/>
</dbReference>
<organism evidence="8 9">
    <name type="scientific">Plasmodium falciparum UGT5.1</name>
    <dbReference type="NCBI Taxonomy" id="1237627"/>
    <lineage>
        <taxon>Eukaryota</taxon>
        <taxon>Sar</taxon>
        <taxon>Alveolata</taxon>
        <taxon>Apicomplexa</taxon>
        <taxon>Aconoidasida</taxon>
        <taxon>Haemosporida</taxon>
        <taxon>Plasmodiidae</taxon>
        <taxon>Plasmodium</taxon>
        <taxon>Plasmodium (Laverania)</taxon>
    </lineage>
</organism>
<evidence type="ECO:0000256" key="2">
    <source>
        <dbReference type="ARBA" id="ARBA00022723"/>
    </source>
</evidence>
<dbReference type="InterPro" id="IPR050668">
    <property type="entry name" value="Cytochrome_b5"/>
</dbReference>
<evidence type="ECO:0000256" key="6">
    <source>
        <dbReference type="SAM" id="MobiDB-lite"/>
    </source>
</evidence>
<dbReference type="Pfam" id="PF00173">
    <property type="entry name" value="Cyt-b5"/>
    <property type="match status" value="1"/>
</dbReference>
<dbReference type="InterPro" id="IPR036400">
    <property type="entry name" value="Cyt_B5-like_heme/steroid_sf"/>
</dbReference>
<dbReference type="PANTHER" id="PTHR19359">
    <property type="entry name" value="CYTOCHROME B5"/>
    <property type="match status" value="1"/>
</dbReference>
<dbReference type="SMART" id="SM01117">
    <property type="entry name" value="Cyt-b5"/>
    <property type="match status" value="1"/>
</dbReference>
<name>W7J4R5_PLAFA</name>
<comment type="similarity">
    <text evidence="4 5">Belongs to the cytochrome b5 family.</text>
</comment>
<keyword evidence="3 5" id="KW-0408">Iron</keyword>
<keyword evidence="1 5" id="KW-0349">Heme</keyword>